<protein>
    <submittedName>
        <fullName evidence="1">Uncharacterized protein</fullName>
    </submittedName>
</protein>
<accession>X1UJ70</accession>
<dbReference type="EMBL" id="BARW01036392">
    <property type="protein sequence ID" value="GAJ17554.1"/>
    <property type="molecule type" value="Genomic_DNA"/>
</dbReference>
<evidence type="ECO:0000313" key="1">
    <source>
        <dbReference type="EMBL" id="GAJ17554.1"/>
    </source>
</evidence>
<organism evidence="1">
    <name type="scientific">marine sediment metagenome</name>
    <dbReference type="NCBI Taxonomy" id="412755"/>
    <lineage>
        <taxon>unclassified sequences</taxon>
        <taxon>metagenomes</taxon>
        <taxon>ecological metagenomes</taxon>
    </lineage>
</organism>
<proteinExistence type="predicted"/>
<comment type="caution">
    <text evidence="1">The sequence shown here is derived from an EMBL/GenBank/DDBJ whole genome shotgun (WGS) entry which is preliminary data.</text>
</comment>
<gene>
    <name evidence="1" type="ORF">S12H4_56494</name>
</gene>
<reference evidence="1" key="1">
    <citation type="journal article" date="2014" name="Front. Microbiol.">
        <title>High frequency of phylogenetically diverse reductive dehalogenase-homologous genes in deep subseafloor sedimentary metagenomes.</title>
        <authorList>
            <person name="Kawai M."/>
            <person name="Futagami T."/>
            <person name="Toyoda A."/>
            <person name="Takaki Y."/>
            <person name="Nishi S."/>
            <person name="Hori S."/>
            <person name="Arai W."/>
            <person name="Tsubouchi T."/>
            <person name="Morono Y."/>
            <person name="Uchiyama I."/>
            <person name="Ito T."/>
            <person name="Fujiyama A."/>
            <person name="Inagaki F."/>
            <person name="Takami H."/>
        </authorList>
    </citation>
    <scope>NUCLEOTIDE SEQUENCE</scope>
    <source>
        <strain evidence="1">Expedition CK06-06</strain>
    </source>
</reference>
<name>X1UJ70_9ZZZZ</name>
<dbReference type="AlphaFoldDB" id="X1UJ70"/>
<feature type="non-terminal residue" evidence="1">
    <location>
        <position position="1"/>
    </location>
</feature>
<sequence>NNIYGNAGHGVYNYSGVPITAENNWWGDSSGPNGEGPGTGDAVSANVDYEPWLAAHVPTTLPFQMKTPTLPKFSIVQESTVTSEWSHIAIATLFISPIVFGDTSQFFIVPLELS</sequence>